<dbReference type="OrthoDB" id="5101518at2759"/>
<dbReference type="Pfam" id="PF00665">
    <property type="entry name" value="rve"/>
    <property type="match status" value="1"/>
</dbReference>
<keyword evidence="2" id="KW-0694">RNA-binding</keyword>
<dbReference type="PROSITE" id="PS50994">
    <property type="entry name" value="INTEGRASE"/>
    <property type="match status" value="1"/>
</dbReference>
<dbReference type="EMBL" id="JAIZPD010000007">
    <property type="protein sequence ID" value="KAH0962013.1"/>
    <property type="molecule type" value="Genomic_DNA"/>
</dbReference>
<dbReference type="SMART" id="SM00298">
    <property type="entry name" value="CHROMO"/>
    <property type="match status" value="1"/>
</dbReference>
<proteinExistence type="predicted"/>
<dbReference type="GeneID" id="68356222"/>
<keyword evidence="6" id="KW-1185">Reference proteome</keyword>
<evidence type="ECO:0000259" key="3">
    <source>
        <dbReference type="PROSITE" id="PS50013"/>
    </source>
</evidence>
<feature type="domain" description="Integrase catalytic" evidence="4">
    <location>
        <begin position="1"/>
        <end position="154"/>
    </location>
</feature>
<name>A0A9P8SGG2_9HYPO</name>
<feature type="domain" description="Chromo" evidence="3">
    <location>
        <begin position="296"/>
        <end position="344"/>
    </location>
</feature>
<gene>
    <name evidence="5" type="ORF">HRG_07093</name>
</gene>
<dbReference type="InterPro" id="IPR023780">
    <property type="entry name" value="Chromo_domain"/>
</dbReference>
<sequence length="350" mass="40795">MDFITDLPPVRCEKKIYSSILVVVDRLTRYARYIPVSSRISSDGLADVFLREIFKHYGMPDGIVSDRGSLFTGHFWATFCHLLHCKRRLSTSFHPQTDGQTERVNQTIEQYLRTFCNKEQSDWMDKLPLAEFTYNTSYHDTVKGAPAEVLMGYQPRSKGHVKGQLETFSTRARDRVRGLGELHERTALLITRAQERQARYYNKGREPMSFQEGDWVLISTKTLPLRRPTKKLTEKYVGPYQIEQIVGGHRLAYRLRLPSTVKIHNVLPISSLEPYRSRGQQPVETEDHPFMIESTYDVEQILDHCGPRSRRRYLVKWKGHEDEENSWVSRSDFVDKEFLVDYDRSVGRGA</sequence>
<organism evidence="5 6">
    <name type="scientific">Hirsutella rhossiliensis</name>
    <dbReference type="NCBI Taxonomy" id="111463"/>
    <lineage>
        <taxon>Eukaryota</taxon>
        <taxon>Fungi</taxon>
        <taxon>Dikarya</taxon>
        <taxon>Ascomycota</taxon>
        <taxon>Pezizomycotina</taxon>
        <taxon>Sordariomycetes</taxon>
        <taxon>Hypocreomycetidae</taxon>
        <taxon>Hypocreales</taxon>
        <taxon>Ophiocordycipitaceae</taxon>
        <taxon>Hirsutella</taxon>
    </lineage>
</organism>
<evidence type="ECO:0000256" key="1">
    <source>
        <dbReference type="ARBA" id="ARBA00011353"/>
    </source>
</evidence>
<accession>A0A9P8SGG2</accession>
<dbReference type="GO" id="GO:0005634">
    <property type="term" value="C:nucleus"/>
    <property type="evidence" value="ECO:0007669"/>
    <property type="project" value="UniProtKB-ARBA"/>
</dbReference>
<evidence type="ECO:0000313" key="5">
    <source>
        <dbReference type="EMBL" id="KAH0962013.1"/>
    </source>
</evidence>
<comment type="subunit">
    <text evidence="1">Component of the NuA4 histone acetyltransferase complex.</text>
</comment>
<dbReference type="PROSITE" id="PS50013">
    <property type="entry name" value="CHROMO_2"/>
    <property type="match status" value="1"/>
</dbReference>
<dbReference type="Pfam" id="PF00385">
    <property type="entry name" value="Chromo"/>
    <property type="match status" value="1"/>
</dbReference>
<evidence type="ECO:0000256" key="2">
    <source>
        <dbReference type="ARBA" id="ARBA00022884"/>
    </source>
</evidence>
<comment type="caution">
    <text evidence="5">The sequence shown here is derived from an EMBL/GenBank/DDBJ whole genome shotgun (WGS) entry which is preliminary data.</text>
</comment>
<protein>
    <submittedName>
        <fullName evidence="5">Integrase core domain-containing protein</fullName>
    </submittedName>
</protein>
<dbReference type="Gene3D" id="2.40.50.40">
    <property type="match status" value="1"/>
</dbReference>
<dbReference type="InterPro" id="IPR036397">
    <property type="entry name" value="RNaseH_sf"/>
</dbReference>
<reference evidence="5" key="1">
    <citation type="submission" date="2021-09" db="EMBL/GenBank/DDBJ databases">
        <title>A high-quality genome of the endoparasitic fungus Hirsutella rhossiliensis with a comparison of Hirsutella genomes reveals transposable elements contributing to genome size variation.</title>
        <authorList>
            <person name="Lin R."/>
            <person name="Jiao Y."/>
            <person name="Sun X."/>
            <person name="Ling J."/>
            <person name="Xie B."/>
            <person name="Cheng X."/>
        </authorList>
    </citation>
    <scope>NUCLEOTIDE SEQUENCE</scope>
    <source>
        <strain evidence="5">HR02</strain>
    </source>
</reference>
<evidence type="ECO:0000259" key="4">
    <source>
        <dbReference type="PROSITE" id="PS50994"/>
    </source>
</evidence>
<dbReference type="Gene3D" id="3.30.420.10">
    <property type="entry name" value="Ribonuclease H-like superfamily/Ribonuclease H"/>
    <property type="match status" value="1"/>
</dbReference>
<dbReference type="InterPro" id="IPR001584">
    <property type="entry name" value="Integrase_cat-core"/>
</dbReference>
<dbReference type="RefSeq" id="XP_044719526.1">
    <property type="nucleotide sequence ID" value="XM_044865564.1"/>
</dbReference>
<dbReference type="SUPFAM" id="SSF53098">
    <property type="entry name" value="Ribonuclease H-like"/>
    <property type="match status" value="1"/>
</dbReference>
<dbReference type="InterPro" id="IPR000953">
    <property type="entry name" value="Chromo/chromo_shadow_dom"/>
</dbReference>
<evidence type="ECO:0000313" key="6">
    <source>
        <dbReference type="Proteomes" id="UP000824596"/>
    </source>
</evidence>
<dbReference type="Pfam" id="PF24626">
    <property type="entry name" value="SH3_Tf2-1"/>
    <property type="match status" value="1"/>
</dbReference>
<dbReference type="InterPro" id="IPR016197">
    <property type="entry name" value="Chromo-like_dom_sf"/>
</dbReference>
<dbReference type="InterPro" id="IPR056924">
    <property type="entry name" value="SH3_Tf2-1"/>
</dbReference>
<dbReference type="PANTHER" id="PTHR37984:SF15">
    <property type="entry name" value="INTEGRASE CATALYTIC DOMAIN-CONTAINING PROTEIN"/>
    <property type="match status" value="1"/>
</dbReference>
<dbReference type="SUPFAM" id="SSF54160">
    <property type="entry name" value="Chromo domain-like"/>
    <property type="match status" value="1"/>
</dbReference>
<dbReference type="Proteomes" id="UP000824596">
    <property type="component" value="Unassembled WGS sequence"/>
</dbReference>
<dbReference type="InterPro" id="IPR012337">
    <property type="entry name" value="RNaseH-like_sf"/>
</dbReference>
<dbReference type="GO" id="GO:0003723">
    <property type="term" value="F:RNA binding"/>
    <property type="evidence" value="ECO:0007669"/>
    <property type="project" value="UniProtKB-KW"/>
</dbReference>
<dbReference type="GO" id="GO:0015074">
    <property type="term" value="P:DNA integration"/>
    <property type="evidence" value="ECO:0007669"/>
    <property type="project" value="InterPro"/>
</dbReference>
<dbReference type="PANTHER" id="PTHR37984">
    <property type="entry name" value="PROTEIN CBG26694"/>
    <property type="match status" value="1"/>
</dbReference>
<dbReference type="CDD" id="cd18978">
    <property type="entry name" value="CD_DDE_transposase_like"/>
    <property type="match status" value="1"/>
</dbReference>
<dbReference type="AlphaFoldDB" id="A0A9P8SGG2"/>
<dbReference type="InterPro" id="IPR050951">
    <property type="entry name" value="Retrovirus_Pol_polyprotein"/>
</dbReference>
<dbReference type="GO" id="GO:0006338">
    <property type="term" value="P:chromatin remodeling"/>
    <property type="evidence" value="ECO:0007669"/>
    <property type="project" value="UniProtKB-ARBA"/>
</dbReference>